<sequence>MLVRCIQRNQRRILSASVASPSKCRPLEGAQWDRISAKRHAATRVRAPSTVDRESYKLRALSPADQRRKEELEYKLDRYFHEACANLHATGVIQCLHTDAFRFLKDFKELHKKTKTVHQPFANPDRLVELMNIHNVNFDDAETLARTLLVYARKENAPLGKKLLYSLSWAGHENSTLRILGHAVKGDKTGPVLRSREIAWARQHLTKIANEPGSKNYRAMTLEGKIARELRDDTYAIEMWNKAMGPAVEASKIRLAKLAAPQKPKKGEKVDILEWREERDPEELSSPWIELTLMHWKRGDFDLSKEAIKIGCEQDDPLSHYHRADFIAGANNINLEGDNAHAPVVSAWLYNITKAATSGIASAAHQLGLFYMKVGWKYISDEPPDRIKPTPFDSYPAPFAPATTFDRIRQFIGFQSTRPMTQEESVFHSTNWPFEPEQRYAMALLWLREAAFQGYAPAYLDLAKLCLKKTLWTGLRVPKAAQDMSSERYTHASKAEYDAAKVDGADEADTQPQVKSASSLHDKARVPNKWYSPKYAKSWLVEIFHCHKAHEEMQAKLAQYRRDVRRKWEPKLVDEDDAISEQRLAKKGLDQNLTKWFKNPQVREQYEDRLPELYSEAKRICDKNRWNLYDNRNVLLYMAR</sequence>
<feature type="region of interest" description="Disordered" evidence="1">
    <location>
        <begin position="502"/>
        <end position="521"/>
    </location>
</feature>
<dbReference type="OrthoDB" id="5379420at2759"/>
<name>A0A0F4GSZ0_9PEZI</name>
<organism evidence="2 3">
    <name type="scientific">Zymoseptoria brevis</name>
    <dbReference type="NCBI Taxonomy" id="1047168"/>
    <lineage>
        <taxon>Eukaryota</taxon>
        <taxon>Fungi</taxon>
        <taxon>Dikarya</taxon>
        <taxon>Ascomycota</taxon>
        <taxon>Pezizomycotina</taxon>
        <taxon>Dothideomycetes</taxon>
        <taxon>Dothideomycetidae</taxon>
        <taxon>Mycosphaerellales</taxon>
        <taxon>Mycosphaerellaceae</taxon>
        <taxon>Zymoseptoria</taxon>
    </lineage>
</organism>
<gene>
    <name evidence="2" type="ORF">TI39_contig323g00023</name>
</gene>
<accession>A0A0F4GSZ0</accession>
<dbReference type="SUPFAM" id="SSF81901">
    <property type="entry name" value="HCP-like"/>
    <property type="match status" value="1"/>
</dbReference>
<evidence type="ECO:0000256" key="1">
    <source>
        <dbReference type="SAM" id="MobiDB-lite"/>
    </source>
</evidence>
<dbReference type="InterPro" id="IPR011990">
    <property type="entry name" value="TPR-like_helical_dom_sf"/>
</dbReference>
<feature type="compositionally biased region" description="Polar residues" evidence="1">
    <location>
        <begin position="510"/>
        <end position="519"/>
    </location>
</feature>
<keyword evidence="3" id="KW-1185">Reference proteome</keyword>
<dbReference type="EMBL" id="LAFY01000315">
    <property type="protein sequence ID" value="KJY00545.1"/>
    <property type="molecule type" value="Genomic_DNA"/>
</dbReference>
<protein>
    <submittedName>
        <fullName evidence="2">Uncharacterized protein</fullName>
    </submittedName>
</protein>
<dbReference type="Proteomes" id="UP000033647">
    <property type="component" value="Unassembled WGS sequence"/>
</dbReference>
<comment type="caution">
    <text evidence="2">The sequence shown here is derived from an EMBL/GenBank/DDBJ whole genome shotgun (WGS) entry which is preliminary data.</text>
</comment>
<dbReference type="STRING" id="1047168.A0A0F4GSZ0"/>
<proteinExistence type="predicted"/>
<dbReference type="Gene3D" id="1.25.40.10">
    <property type="entry name" value="Tetratricopeptide repeat domain"/>
    <property type="match status" value="1"/>
</dbReference>
<dbReference type="AlphaFoldDB" id="A0A0F4GSZ0"/>
<evidence type="ECO:0000313" key="2">
    <source>
        <dbReference type="EMBL" id="KJY00545.1"/>
    </source>
</evidence>
<reference evidence="2 3" key="1">
    <citation type="submission" date="2015-03" db="EMBL/GenBank/DDBJ databases">
        <title>RNA-seq based gene annotation and comparative genomics of four Zymoseptoria species reveal species-specific pathogenicity related genes and transposable element activity.</title>
        <authorList>
            <person name="Grandaubert J."/>
            <person name="Bhattacharyya A."/>
            <person name="Stukenbrock E.H."/>
        </authorList>
    </citation>
    <scope>NUCLEOTIDE SEQUENCE [LARGE SCALE GENOMIC DNA]</scope>
    <source>
        <strain evidence="2 3">Zb18110</strain>
    </source>
</reference>
<evidence type="ECO:0000313" key="3">
    <source>
        <dbReference type="Proteomes" id="UP000033647"/>
    </source>
</evidence>